<evidence type="ECO:0000256" key="1">
    <source>
        <dbReference type="SAM" id="SignalP"/>
    </source>
</evidence>
<feature type="signal peptide" evidence="1">
    <location>
        <begin position="1"/>
        <end position="24"/>
    </location>
</feature>
<keyword evidence="3" id="KW-1185">Reference proteome</keyword>
<sequence>MHSPPVKSLLALLTFLLFSTFCTANPLPAPTTPNPLNPRQFSGVFTGNLCDTHFAQGPDQCFFIISSKSIDIDIGEWMNWSSLYIFRNTCELIGYVPGVNLDGNWVSVDSQLPWTVDAITLAFVPEFWYAGRHYDTHGGNWYMEWEENDSGFNVFNWRFLFSC</sequence>
<evidence type="ECO:0000313" key="2">
    <source>
        <dbReference type="EMBL" id="PMD58022.1"/>
    </source>
</evidence>
<evidence type="ECO:0000313" key="3">
    <source>
        <dbReference type="Proteomes" id="UP000235371"/>
    </source>
</evidence>
<accession>A0A2J6T4T3</accession>
<dbReference type="Proteomes" id="UP000235371">
    <property type="component" value="Unassembled WGS sequence"/>
</dbReference>
<dbReference type="RefSeq" id="XP_024734926.1">
    <property type="nucleotide sequence ID" value="XM_024883351.1"/>
</dbReference>
<proteinExistence type="predicted"/>
<reference evidence="2 3" key="1">
    <citation type="submission" date="2016-04" db="EMBL/GenBank/DDBJ databases">
        <title>A degradative enzymes factory behind the ericoid mycorrhizal symbiosis.</title>
        <authorList>
            <consortium name="DOE Joint Genome Institute"/>
            <person name="Martino E."/>
            <person name="Morin E."/>
            <person name="Grelet G."/>
            <person name="Kuo A."/>
            <person name="Kohler A."/>
            <person name="Daghino S."/>
            <person name="Barry K."/>
            <person name="Choi C."/>
            <person name="Cichocki N."/>
            <person name="Clum A."/>
            <person name="Copeland A."/>
            <person name="Hainaut M."/>
            <person name="Haridas S."/>
            <person name="Labutti K."/>
            <person name="Lindquist E."/>
            <person name="Lipzen A."/>
            <person name="Khouja H.-R."/>
            <person name="Murat C."/>
            <person name="Ohm R."/>
            <person name="Olson A."/>
            <person name="Spatafora J."/>
            <person name="Veneault-Fourrey C."/>
            <person name="Henrissat B."/>
            <person name="Grigoriev I."/>
            <person name="Martin F."/>
            <person name="Perotto S."/>
        </authorList>
    </citation>
    <scope>NUCLEOTIDE SEQUENCE [LARGE SCALE GENOMIC DNA]</scope>
    <source>
        <strain evidence="2 3">E</strain>
    </source>
</reference>
<dbReference type="GeneID" id="36591428"/>
<gene>
    <name evidence="2" type="ORF">K444DRAFT_631382</name>
</gene>
<protein>
    <recommendedName>
        <fullName evidence="4">Cyanovirin-N domain-containing protein</fullName>
    </recommendedName>
</protein>
<organism evidence="2 3">
    <name type="scientific">Hyaloscypha bicolor E</name>
    <dbReference type="NCBI Taxonomy" id="1095630"/>
    <lineage>
        <taxon>Eukaryota</taxon>
        <taxon>Fungi</taxon>
        <taxon>Dikarya</taxon>
        <taxon>Ascomycota</taxon>
        <taxon>Pezizomycotina</taxon>
        <taxon>Leotiomycetes</taxon>
        <taxon>Helotiales</taxon>
        <taxon>Hyaloscyphaceae</taxon>
        <taxon>Hyaloscypha</taxon>
        <taxon>Hyaloscypha bicolor</taxon>
    </lineage>
</organism>
<dbReference type="AlphaFoldDB" id="A0A2J6T4T3"/>
<dbReference type="InParanoid" id="A0A2J6T4T3"/>
<dbReference type="EMBL" id="KZ613837">
    <property type="protein sequence ID" value="PMD58022.1"/>
    <property type="molecule type" value="Genomic_DNA"/>
</dbReference>
<keyword evidence="1" id="KW-0732">Signal</keyword>
<feature type="chain" id="PRO_5014332184" description="Cyanovirin-N domain-containing protein" evidence="1">
    <location>
        <begin position="25"/>
        <end position="163"/>
    </location>
</feature>
<dbReference type="OrthoDB" id="3549235at2759"/>
<name>A0A2J6T4T3_9HELO</name>
<evidence type="ECO:0008006" key="4">
    <source>
        <dbReference type="Google" id="ProtNLM"/>
    </source>
</evidence>